<comment type="catalytic activity">
    <reaction evidence="8">
        <text>a 5,6-dihydrouridine in mRNA + NADP(+) = a uridine in mRNA + NADPH + H(+)</text>
        <dbReference type="Rhea" id="RHEA:69855"/>
        <dbReference type="Rhea" id="RHEA-COMP:14658"/>
        <dbReference type="Rhea" id="RHEA-COMP:17789"/>
        <dbReference type="ChEBI" id="CHEBI:15378"/>
        <dbReference type="ChEBI" id="CHEBI:57783"/>
        <dbReference type="ChEBI" id="CHEBI:58349"/>
        <dbReference type="ChEBI" id="CHEBI:65315"/>
        <dbReference type="ChEBI" id="CHEBI:74443"/>
    </reaction>
    <physiologicalReaction direction="right-to-left" evidence="8">
        <dbReference type="Rhea" id="RHEA:69857"/>
    </physiologicalReaction>
</comment>
<dbReference type="GO" id="GO:0050660">
    <property type="term" value="F:flavin adenine dinucleotide binding"/>
    <property type="evidence" value="ECO:0007669"/>
    <property type="project" value="InterPro"/>
</dbReference>
<reference evidence="11 12" key="1">
    <citation type="submission" date="2016-06" db="EMBL/GenBank/DDBJ databases">
        <title>Evolution of pathogenesis and genome organization in the Tremellales.</title>
        <authorList>
            <person name="Cuomo C."/>
            <person name="Litvintseva A."/>
            <person name="Heitman J."/>
            <person name="Chen Y."/>
            <person name="Sun S."/>
            <person name="Springer D."/>
            <person name="Dromer F."/>
            <person name="Young S."/>
            <person name="Zeng Q."/>
            <person name="Chapman S."/>
            <person name="Gujja S."/>
            <person name="Saif S."/>
            <person name="Birren B."/>
        </authorList>
    </citation>
    <scope>NUCLEOTIDE SEQUENCE [LARGE SCALE GENOMIC DNA]</scope>
    <source>
        <strain evidence="11 12">ATCC 28783</strain>
    </source>
</reference>
<dbReference type="PROSITE" id="PS01136">
    <property type="entry name" value="UPF0034"/>
    <property type="match status" value="1"/>
</dbReference>
<dbReference type="InParanoid" id="A0A4Q1BEE5"/>
<dbReference type="Proteomes" id="UP000289152">
    <property type="component" value="Unassembled WGS sequence"/>
</dbReference>
<evidence type="ECO:0000256" key="2">
    <source>
        <dbReference type="ARBA" id="ARBA00022630"/>
    </source>
</evidence>
<keyword evidence="5" id="KW-0819">tRNA processing</keyword>
<feature type="compositionally biased region" description="Low complexity" evidence="9">
    <location>
        <begin position="1"/>
        <end position="12"/>
    </location>
</feature>
<evidence type="ECO:0000256" key="6">
    <source>
        <dbReference type="ARBA" id="ARBA00023002"/>
    </source>
</evidence>
<feature type="compositionally biased region" description="Low complexity" evidence="9">
    <location>
        <begin position="26"/>
        <end position="37"/>
    </location>
</feature>
<dbReference type="STRING" id="5217.A0A4Q1BEE5"/>
<dbReference type="EMBL" id="SDIL01000136">
    <property type="protein sequence ID" value="RXK35455.1"/>
    <property type="molecule type" value="Genomic_DNA"/>
</dbReference>
<keyword evidence="12" id="KW-1185">Reference proteome</keyword>
<evidence type="ECO:0000256" key="8">
    <source>
        <dbReference type="ARBA" id="ARBA00049447"/>
    </source>
</evidence>
<evidence type="ECO:0000313" key="11">
    <source>
        <dbReference type="EMBL" id="RXK35455.1"/>
    </source>
</evidence>
<evidence type="ECO:0000256" key="7">
    <source>
        <dbReference type="ARBA" id="ARBA00048342"/>
    </source>
</evidence>
<dbReference type="SUPFAM" id="SSF51395">
    <property type="entry name" value="FMN-linked oxidoreductases"/>
    <property type="match status" value="1"/>
</dbReference>
<feature type="region of interest" description="Disordered" evidence="9">
    <location>
        <begin position="1"/>
        <end position="73"/>
    </location>
</feature>
<dbReference type="VEuPathDB" id="FungiDB:TREMEDRAFT_42909"/>
<dbReference type="GO" id="GO:0006397">
    <property type="term" value="P:mRNA processing"/>
    <property type="evidence" value="ECO:0007669"/>
    <property type="project" value="UniProtKB-KW"/>
</dbReference>
<dbReference type="InterPro" id="IPR013785">
    <property type="entry name" value="Aldolase_TIM"/>
</dbReference>
<protein>
    <submittedName>
        <fullName evidence="11">tRNA-dihydrouridine synthase 2</fullName>
    </submittedName>
</protein>
<comment type="cofactor">
    <cofactor evidence="1">
        <name>FMN</name>
        <dbReference type="ChEBI" id="CHEBI:58210"/>
    </cofactor>
</comment>
<dbReference type="GO" id="GO:0005737">
    <property type="term" value="C:cytoplasm"/>
    <property type="evidence" value="ECO:0007669"/>
    <property type="project" value="TreeGrafter"/>
</dbReference>
<dbReference type="FunCoup" id="A0A4Q1BEE5">
    <property type="interactions" value="465"/>
</dbReference>
<dbReference type="Pfam" id="PF01207">
    <property type="entry name" value="Dus"/>
    <property type="match status" value="1"/>
</dbReference>
<dbReference type="CDD" id="cd02801">
    <property type="entry name" value="DUS_like_FMN"/>
    <property type="match status" value="1"/>
</dbReference>
<feature type="compositionally biased region" description="Polar residues" evidence="9">
    <location>
        <begin position="45"/>
        <end position="70"/>
    </location>
</feature>
<comment type="catalytic activity">
    <reaction evidence="7">
        <text>a 5,6-dihydrouridine in mRNA + NAD(+) = a uridine in mRNA + NADH + H(+)</text>
        <dbReference type="Rhea" id="RHEA:69851"/>
        <dbReference type="Rhea" id="RHEA-COMP:14658"/>
        <dbReference type="Rhea" id="RHEA-COMP:17789"/>
        <dbReference type="ChEBI" id="CHEBI:15378"/>
        <dbReference type="ChEBI" id="CHEBI:57540"/>
        <dbReference type="ChEBI" id="CHEBI:57945"/>
        <dbReference type="ChEBI" id="CHEBI:65315"/>
        <dbReference type="ChEBI" id="CHEBI:74443"/>
    </reaction>
    <physiologicalReaction direction="right-to-left" evidence="7">
        <dbReference type="Rhea" id="RHEA:69853"/>
    </physiologicalReaction>
</comment>
<sequence>MPIAIPPSSSMSETDRPIKRIKKSHSSSSNEPSPTTHVIIPVRPLSNQFIPKSTVESPEASSTPNTTMEGNITEEDKPTNVVVILPTEKPPEEGGEEVFETIEKIMLSPIEHPRKYKHELDHRNKLVLAPMVRTGSLPTRLLSLYYGAGLVWSPEVVDRAIIGSERIVDPVTGVITYTKGQGPIFSTHPMEKPYLIFQIGSSNPALAVKAAQTVQQDVSGIDLNCGCPKPFSTHSGMGAALLSTPDLLLDILRSLLQNIPLPISCKIRLLPTQPSTLVLAAQILRTGIRNLTVHCRTRNMRSGERAMWERLADVVNLGRRRDVSIICNGDGEGWSNWERIRQETGADSVMLARAAEKNPSIFRVEGPVGNLEDVVPRLLNIAQYTANPWGNTKFLLSQFKPSSPPVSSMTKAEKKLASEVISQSKSVEQVAEKLGIPLGRGKEVVAEIRAMIEERDDYNIWLKRTEAERMGVVVDEPTVVEPEVKVNGCEVGVGQADVEKHGSEEKIVRCSSHSMITTGDSGHALAEELDEEAAMNGG</sequence>
<name>A0A4Q1BEE5_TREME</name>
<dbReference type="AlphaFoldDB" id="A0A4Q1BEE5"/>
<keyword evidence="2" id="KW-0285">Flavoprotein</keyword>
<evidence type="ECO:0000256" key="1">
    <source>
        <dbReference type="ARBA" id="ARBA00001917"/>
    </source>
</evidence>
<dbReference type="PANTHER" id="PTHR45936:SF1">
    <property type="entry name" value="TRNA-DIHYDROURIDINE(20) SYNTHASE [NAD(P)+]-LIKE"/>
    <property type="match status" value="1"/>
</dbReference>
<organism evidence="11 12">
    <name type="scientific">Tremella mesenterica</name>
    <name type="common">Jelly fungus</name>
    <dbReference type="NCBI Taxonomy" id="5217"/>
    <lineage>
        <taxon>Eukaryota</taxon>
        <taxon>Fungi</taxon>
        <taxon>Dikarya</taxon>
        <taxon>Basidiomycota</taxon>
        <taxon>Agaricomycotina</taxon>
        <taxon>Tremellomycetes</taxon>
        <taxon>Tremellales</taxon>
        <taxon>Tremellaceae</taxon>
        <taxon>Tremella</taxon>
    </lineage>
</organism>
<evidence type="ECO:0000313" key="12">
    <source>
        <dbReference type="Proteomes" id="UP000289152"/>
    </source>
</evidence>
<keyword evidence="3" id="KW-0288">FMN</keyword>
<proteinExistence type="predicted"/>
<keyword evidence="4" id="KW-0507">mRNA processing</keyword>
<dbReference type="PANTHER" id="PTHR45936">
    <property type="entry name" value="TRNA-DIHYDROURIDINE(20) SYNTHASE [NAD(P)+]-LIKE"/>
    <property type="match status" value="1"/>
</dbReference>
<gene>
    <name evidence="11" type="ORF">M231_07310</name>
</gene>
<dbReference type="OrthoDB" id="10262250at2759"/>
<dbReference type="Gene3D" id="3.20.20.70">
    <property type="entry name" value="Aldolase class I"/>
    <property type="match status" value="1"/>
</dbReference>
<evidence type="ECO:0000256" key="3">
    <source>
        <dbReference type="ARBA" id="ARBA00022643"/>
    </source>
</evidence>
<evidence type="ECO:0000256" key="4">
    <source>
        <dbReference type="ARBA" id="ARBA00022664"/>
    </source>
</evidence>
<keyword evidence="6" id="KW-0560">Oxidoreductase</keyword>
<evidence type="ECO:0000256" key="5">
    <source>
        <dbReference type="ARBA" id="ARBA00022694"/>
    </source>
</evidence>
<accession>A0A4Q1BEE5</accession>
<feature type="domain" description="DUS-like FMN-binding" evidence="10">
    <location>
        <begin position="128"/>
        <end position="364"/>
    </location>
</feature>
<evidence type="ECO:0000259" key="10">
    <source>
        <dbReference type="Pfam" id="PF01207"/>
    </source>
</evidence>
<dbReference type="InterPro" id="IPR052582">
    <property type="entry name" value="tRNA-DUS-like"/>
</dbReference>
<evidence type="ECO:0000256" key="9">
    <source>
        <dbReference type="SAM" id="MobiDB-lite"/>
    </source>
</evidence>
<dbReference type="InterPro" id="IPR035587">
    <property type="entry name" value="DUS-like_FMN-bd"/>
</dbReference>
<dbReference type="GO" id="GO:0017150">
    <property type="term" value="F:tRNA dihydrouridine synthase activity"/>
    <property type="evidence" value="ECO:0007669"/>
    <property type="project" value="InterPro"/>
</dbReference>
<comment type="caution">
    <text evidence="11">The sequence shown here is derived from an EMBL/GenBank/DDBJ whole genome shotgun (WGS) entry which is preliminary data.</text>
</comment>
<dbReference type="InterPro" id="IPR018517">
    <property type="entry name" value="tRNA_hU_synthase_CS"/>
</dbReference>